<comment type="caution">
    <text evidence="4">The sequence shown here is derived from an EMBL/GenBank/DDBJ whole genome shotgun (WGS) entry which is preliminary data.</text>
</comment>
<organism evidence="4 5">
    <name type="scientific">Gryllus longicercus</name>
    <dbReference type="NCBI Taxonomy" id="2509291"/>
    <lineage>
        <taxon>Eukaryota</taxon>
        <taxon>Metazoa</taxon>
        <taxon>Ecdysozoa</taxon>
        <taxon>Arthropoda</taxon>
        <taxon>Hexapoda</taxon>
        <taxon>Insecta</taxon>
        <taxon>Pterygota</taxon>
        <taxon>Neoptera</taxon>
        <taxon>Polyneoptera</taxon>
        <taxon>Orthoptera</taxon>
        <taxon>Ensifera</taxon>
        <taxon>Gryllidea</taxon>
        <taxon>Grylloidea</taxon>
        <taxon>Gryllidae</taxon>
        <taxon>Gryllinae</taxon>
        <taxon>Gryllus</taxon>
    </lineage>
</organism>
<feature type="binding site" description="axial binding residue" evidence="2">
    <location>
        <position position="439"/>
    </location>
    <ligand>
        <name>heme b</name>
        <dbReference type="ChEBI" id="CHEBI:60344"/>
    </ligand>
    <ligandPart>
        <name>Fe</name>
        <dbReference type="ChEBI" id="CHEBI:18248"/>
    </ligandPart>
</feature>
<evidence type="ECO:0000256" key="1">
    <source>
        <dbReference type="ARBA" id="ARBA00022559"/>
    </source>
</evidence>
<protein>
    <recommendedName>
        <fullName evidence="6">Peroxidase</fullName>
    </recommendedName>
</protein>
<feature type="signal peptide" evidence="3">
    <location>
        <begin position="1"/>
        <end position="24"/>
    </location>
</feature>
<gene>
    <name evidence="4" type="ORF">R5R35_001734</name>
</gene>
<keyword evidence="5" id="KW-1185">Reference proteome</keyword>
<keyword evidence="2" id="KW-0349">Heme</keyword>
<proteinExistence type="predicted"/>
<dbReference type="EMBL" id="JAZDUA010000028">
    <property type="protein sequence ID" value="KAK7872171.1"/>
    <property type="molecule type" value="Genomic_DNA"/>
</dbReference>
<evidence type="ECO:0000313" key="4">
    <source>
        <dbReference type="EMBL" id="KAK7872171.1"/>
    </source>
</evidence>
<dbReference type="SUPFAM" id="SSF48113">
    <property type="entry name" value="Heme-dependent peroxidases"/>
    <property type="match status" value="1"/>
</dbReference>
<dbReference type="GO" id="GO:0046872">
    <property type="term" value="F:metal ion binding"/>
    <property type="evidence" value="ECO:0007669"/>
    <property type="project" value="UniProtKB-KW"/>
</dbReference>
<dbReference type="CDD" id="cd09823">
    <property type="entry name" value="peroxinectin_like"/>
    <property type="match status" value="1"/>
</dbReference>
<dbReference type="Proteomes" id="UP001378592">
    <property type="component" value="Unassembled WGS sequence"/>
</dbReference>
<sequence>MQRFVDAAALLLVLASFQSTPVLGGHGHHGGHAGFVVPTSFGYGIGGDFPSIFGNGGNKYGPLSSSLVSQSSGIGFGDVFKGSPLNVLGSFGQQQCPQVPGPCNNGKYRTFDGSCNNLHNPTWGMAMTTYNRVKPAKYADGIQVPPTSVTGKQLPPSRLVSHVLFPDAEINDPKWTLAAMQWGQIITHDMSMAAGTTQAKAHATRCCTADGSVAIPKQYAAPSCFPIILGPHDPVYSKVGQQCMNFVRTTTDISSGCAKNFKPAEQLTAVTHYLDASLVYGSTPQAAAQLREGRKGRLITEIRHGKIYPPSAPNKTAACDHMAEDEPCYLAGDQRVNQNTQLTVLQIILLREHNRVANALAHINPHWDDETLYQEARRIVIAEHQHISYYEWLPIFLGWENTRRHGLTYGTHGYTNDYDPHVDPSVLNGHATAAFRYFHSAIQGFLKLVGEHRESYEALRLSDHFNRPEVIEQGDNMDKLIRGLATQPQQAVDQYFTSEITKFLFRNGRPFGQDLRAIDIQRGRDHGLASYNDYRHFCGLPKARSFEDFGDYISRENVAKLAKLYAHPDDVDFTVGGSLEAHVEGTLSGPTFLCVLVEQFYRTRVGDRYFYENGEKHHSFSLEQLNEIRKASISRLFCDNGDEIYSMQPKGFKKLSPGNQIVPCHDYDSIPVVNLELWRDSHTHHFDYKK</sequence>
<accession>A0AAN9W0F2</accession>
<dbReference type="Gene3D" id="1.10.640.10">
    <property type="entry name" value="Haem peroxidase domain superfamily, animal type"/>
    <property type="match status" value="1"/>
</dbReference>
<dbReference type="InterPro" id="IPR010255">
    <property type="entry name" value="Haem_peroxidase_sf"/>
</dbReference>
<dbReference type="FunFam" id="1.10.640.10:FF:000009">
    <property type="entry name" value="Peroxidase, isoform B"/>
    <property type="match status" value="1"/>
</dbReference>
<keyword evidence="2" id="KW-0408">Iron</keyword>
<dbReference type="GO" id="GO:0004601">
    <property type="term" value="F:peroxidase activity"/>
    <property type="evidence" value="ECO:0007669"/>
    <property type="project" value="UniProtKB-KW"/>
</dbReference>
<reference evidence="4 5" key="1">
    <citation type="submission" date="2024-03" db="EMBL/GenBank/DDBJ databases">
        <title>The genome assembly and annotation of the cricket Gryllus longicercus Weissman &amp; Gray.</title>
        <authorList>
            <person name="Szrajer S."/>
            <person name="Gray D."/>
            <person name="Ylla G."/>
        </authorList>
    </citation>
    <scope>NUCLEOTIDE SEQUENCE [LARGE SCALE GENOMIC DNA]</scope>
    <source>
        <strain evidence="4">DAG 2021-001</strain>
        <tissue evidence="4">Whole body minus gut</tissue>
    </source>
</reference>
<keyword evidence="1" id="KW-0560">Oxidoreductase</keyword>
<dbReference type="PANTHER" id="PTHR11475:SF86">
    <property type="entry name" value="PEROXIDASE"/>
    <property type="match status" value="1"/>
</dbReference>
<keyword evidence="1" id="KW-0575">Peroxidase</keyword>
<dbReference type="InterPro" id="IPR019791">
    <property type="entry name" value="Haem_peroxidase_animal"/>
</dbReference>
<dbReference type="AlphaFoldDB" id="A0AAN9W0F2"/>
<evidence type="ECO:0008006" key="6">
    <source>
        <dbReference type="Google" id="ProtNLM"/>
    </source>
</evidence>
<name>A0AAN9W0F2_9ORTH</name>
<dbReference type="PRINTS" id="PR00457">
    <property type="entry name" value="ANPEROXIDASE"/>
</dbReference>
<evidence type="ECO:0000256" key="2">
    <source>
        <dbReference type="PIRSR" id="PIRSR619791-2"/>
    </source>
</evidence>
<dbReference type="Pfam" id="PF03098">
    <property type="entry name" value="An_peroxidase"/>
    <property type="match status" value="1"/>
</dbReference>
<feature type="chain" id="PRO_5042854082" description="Peroxidase" evidence="3">
    <location>
        <begin position="25"/>
        <end position="690"/>
    </location>
</feature>
<dbReference type="PANTHER" id="PTHR11475">
    <property type="entry name" value="OXIDASE/PEROXIDASE"/>
    <property type="match status" value="1"/>
</dbReference>
<dbReference type="InterPro" id="IPR037120">
    <property type="entry name" value="Haem_peroxidase_sf_animal"/>
</dbReference>
<keyword evidence="3" id="KW-0732">Signal</keyword>
<dbReference type="GO" id="GO:0006979">
    <property type="term" value="P:response to oxidative stress"/>
    <property type="evidence" value="ECO:0007669"/>
    <property type="project" value="InterPro"/>
</dbReference>
<dbReference type="PROSITE" id="PS50292">
    <property type="entry name" value="PEROXIDASE_3"/>
    <property type="match status" value="1"/>
</dbReference>
<keyword evidence="2" id="KW-0479">Metal-binding</keyword>
<evidence type="ECO:0000313" key="5">
    <source>
        <dbReference type="Proteomes" id="UP001378592"/>
    </source>
</evidence>
<dbReference type="GO" id="GO:0020037">
    <property type="term" value="F:heme binding"/>
    <property type="evidence" value="ECO:0007669"/>
    <property type="project" value="InterPro"/>
</dbReference>
<evidence type="ECO:0000256" key="3">
    <source>
        <dbReference type="SAM" id="SignalP"/>
    </source>
</evidence>